<evidence type="ECO:0000256" key="3">
    <source>
        <dbReference type="ARBA" id="ARBA00022679"/>
    </source>
</evidence>
<dbReference type="PANTHER" id="PTHR42778:SF1">
    <property type="entry name" value="2-AMINOETHYLPHOSPHONATE--PYRUVATE TRANSAMINASE"/>
    <property type="match status" value="1"/>
</dbReference>
<evidence type="ECO:0000256" key="2">
    <source>
        <dbReference type="ARBA" id="ARBA00022576"/>
    </source>
</evidence>
<dbReference type="PANTHER" id="PTHR42778">
    <property type="entry name" value="2-AMINOETHYLPHOSPHONATE--PYRUVATE TRANSAMINASE"/>
    <property type="match status" value="1"/>
</dbReference>
<proteinExistence type="inferred from homology"/>
<dbReference type="InterPro" id="IPR012703">
    <property type="entry name" value="NH2EtPonate_pyrv_transaminase"/>
</dbReference>
<keyword evidence="5 7" id="KW-0670">Pyruvate</keyword>
<evidence type="ECO:0000256" key="5">
    <source>
        <dbReference type="ARBA" id="ARBA00023317"/>
    </source>
</evidence>
<organism evidence="9 10">
    <name type="scientific">Spectribacter hydrogenoxidans</name>
    <dbReference type="NCBI Taxonomy" id="3075608"/>
    <lineage>
        <taxon>Bacteria</taxon>
        <taxon>Pseudomonadati</taxon>
        <taxon>Pseudomonadota</taxon>
        <taxon>Gammaproteobacteria</taxon>
        <taxon>Salinisphaerales</taxon>
        <taxon>Salinisphaeraceae</taxon>
        <taxon>Spectribacter</taxon>
    </lineage>
</organism>
<comment type="subunit">
    <text evidence="7">Homodimer.</text>
</comment>
<comment type="catalytic activity">
    <reaction evidence="6 7">
        <text>(2-aminoethyl)phosphonate + pyruvate = phosphonoacetaldehyde + L-alanine</text>
        <dbReference type="Rhea" id="RHEA:17021"/>
        <dbReference type="ChEBI" id="CHEBI:15361"/>
        <dbReference type="ChEBI" id="CHEBI:57418"/>
        <dbReference type="ChEBI" id="CHEBI:57972"/>
        <dbReference type="ChEBI" id="CHEBI:58383"/>
        <dbReference type="EC" id="2.6.1.37"/>
    </reaction>
</comment>
<name>A0ABU3C0D3_9GAMM</name>
<dbReference type="Proteomes" id="UP001251857">
    <property type="component" value="Unassembled WGS sequence"/>
</dbReference>
<gene>
    <name evidence="7" type="primary">phnW</name>
    <name evidence="9" type="ORF">RM532_08645</name>
</gene>
<dbReference type="GO" id="GO:0008483">
    <property type="term" value="F:transaminase activity"/>
    <property type="evidence" value="ECO:0007669"/>
    <property type="project" value="UniProtKB-KW"/>
</dbReference>
<dbReference type="RefSeq" id="WP_311652873.1">
    <property type="nucleotide sequence ID" value="NZ_JAVRIB010000008.1"/>
</dbReference>
<keyword evidence="3 7" id="KW-0808">Transferase</keyword>
<comment type="similarity">
    <text evidence="7">Belongs to the class-V pyridoxal-phosphate-dependent aminotransferase family. PhnW subfamily.</text>
</comment>
<evidence type="ECO:0000259" key="8">
    <source>
        <dbReference type="Pfam" id="PF00266"/>
    </source>
</evidence>
<feature type="domain" description="Aminotransferase class V" evidence="8">
    <location>
        <begin position="55"/>
        <end position="284"/>
    </location>
</feature>
<dbReference type="Gene3D" id="3.90.1150.10">
    <property type="entry name" value="Aspartate Aminotransferase, domain 1"/>
    <property type="match status" value="1"/>
</dbReference>
<keyword evidence="10" id="KW-1185">Reference proteome</keyword>
<dbReference type="EMBL" id="JAVRIB010000008">
    <property type="protein sequence ID" value="MDT0635028.1"/>
    <property type="molecule type" value="Genomic_DNA"/>
</dbReference>
<evidence type="ECO:0000256" key="1">
    <source>
        <dbReference type="ARBA" id="ARBA00001933"/>
    </source>
</evidence>
<evidence type="ECO:0000256" key="4">
    <source>
        <dbReference type="ARBA" id="ARBA00022898"/>
    </source>
</evidence>
<keyword evidence="4 7" id="KW-0663">Pyridoxal phosphate</keyword>
<sequence length="370" mass="39230">MILLNPGPVTLSQRVRAALAQPDLCHREPEFGDLQQRLRTGLLGVYALDPACWSSVLLTGSGTAAVEAMLSSLVPPDVRLITLENGVYGERLTRIARAHRIDVTPVHVAWEQMPDLTALDDALAGLEGPVAVAAVHHETTTGRLNDMAAVGAVCRQHGVNLLVDAVSSFGGEAIGFEDWPVAAVAATGNKCLHGVPGAAFVIARRQVLDLTPSPGRSLYLDLAGHARAQDAGGTAFTPGIPAFYALEEALAELAEQGGWPARHRRYRALAEQLRAALAAQGVMPYIPTDDASVVLRSYHLPPGLDYATLHDELKAAGFVIYAGQGGLAEILFRVSTMGAIEDGDMQRLIAAFERILADRTGSGQQSQEGT</sequence>
<accession>A0ABU3C0D3</accession>
<dbReference type="Pfam" id="PF00266">
    <property type="entry name" value="Aminotran_5"/>
    <property type="match status" value="1"/>
</dbReference>
<comment type="caution">
    <text evidence="9">The sequence shown here is derived from an EMBL/GenBank/DDBJ whole genome shotgun (WGS) entry which is preliminary data.</text>
</comment>
<dbReference type="Gene3D" id="3.40.640.10">
    <property type="entry name" value="Type I PLP-dependent aspartate aminotransferase-like (Major domain)"/>
    <property type="match status" value="1"/>
</dbReference>
<reference evidence="9 10" key="1">
    <citation type="submission" date="2023-09" db="EMBL/GenBank/DDBJ databases">
        <authorList>
            <person name="Rey-Velasco X."/>
        </authorList>
    </citation>
    <scope>NUCLEOTIDE SEQUENCE [LARGE SCALE GENOMIC DNA]</scope>
    <source>
        <strain evidence="9 10">W335</strain>
    </source>
</reference>
<keyword evidence="2 7" id="KW-0032">Aminotransferase</keyword>
<feature type="modified residue" description="N6-(pyridoxal phosphate)lysine" evidence="7">
    <location>
        <position position="190"/>
    </location>
</feature>
<dbReference type="PIRSF" id="PIRSF000524">
    <property type="entry name" value="SPT"/>
    <property type="match status" value="1"/>
</dbReference>
<evidence type="ECO:0000313" key="9">
    <source>
        <dbReference type="EMBL" id="MDT0635028.1"/>
    </source>
</evidence>
<comment type="function">
    <text evidence="7">Involved in phosphonate degradation.</text>
</comment>
<dbReference type="InterPro" id="IPR015421">
    <property type="entry name" value="PyrdxlP-dep_Trfase_major"/>
</dbReference>
<protein>
    <recommendedName>
        <fullName evidence="7">2-aminoethylphosphonate--pyruvate transaminase</fullName>
        <ecNumber evidence="7">2.6.1.37</ecNumber>
    </recommendedName>
    <alternativeName>
        <fullName evidence="7">2-aminoethylphosphonate aminotransferase</fullName>
    </alternativeName>
    <alternativeName>
        <fullName evidence="7">AEP transaminase</fullName>
        <shortName evidence="7">AEPT</shortName>
    </alternativeName>
</protein>
<dbReference type="HAMAP" id="MF_01376">
    <property type="entry name" value="PhnW_aminotrans_5"/>
    <property type="match status" value="1"/>
</dbReference>
<evidence type="ECO:0000256" key="6">
    <source>
        <dbReference type="ARBA" id="ARBA00049460"/>
    </source>
</evidence>
<comment type="cofactor">
    <cofactor evidence="1 7">
        <name>pyridoxal 5'-phosphate</name>
        <dbReference type="ChEBI" id="CHEBI:597326"/>
    </cofactor>
</comment>
<evidence type="ECO:0000256" key="7">
    <source>
        <dbReference type="HAMAP-Rule" id="MF_01376"/>
    </source>
</evidence>
<dbReference type="EC" id="2.6.1.37" evidence="7"/>
<dbReference type="InterPro" id="IPR015422">
    <property type="entry name" value="PyrdxlP-dep_Trfase_small"/>
</dbReference>
<evidence type="ECO:0000313" key="10">
    <source>
        <dbReference type="Proteomes" id="UP001251857"/>
    </source>
</evidence>
<dbReference type="InterPro" id="IPR000192">
    <property type="entry name" value="Aminotrans_V_dom"/>
</dbReference>
<dbReference type="InterPro" id="IPR024169">
    <property type="entry name" value="SP_NH2Trfase/AEP_transaminase"/>
</dbReference>
<dbReference type="InterPro" id="IPR015424">
    <property type="entry name" value="PyrdxlP-dep_Trfase"/>
</dbReference>
<dbReference type="NCBIfam" id="TIGR03301">
    <property type="entry name" value="PhnW-AepZ"/>
    <property type="match status" value="1"/>
</dbReference>
<dbReference type="SUPFAM" id="SSF53383">
    <property type="entry name" value="PLP-dependent transferases"/>
    <property type="match status" value="1"/>
</dbReference>